<protein>
    <recommendedName>
        <fullName evidence="3">ATP-grasp domain-containing protein</fullName>
    </recommendedName>
</protein>
<dbReference type="Gene3D" id="3.30.470.20">
    <property type="entry name" value="ATP-grasp fold, B domain"/>
    <property type="match status" value="1"/>
</dbReference>
<dbReference type="PANTHER" id="PTHR21621">
    <property type="entry name" value="RIBOSOMAL PROTEIN S6 MODIFICATION PROTEIN"/>
    <property type="match status" value="1"/>
</dbReference>
<dbReference type="Proteomes" id="UP001501734">
    <property type="component" value="Unassembled WGS sequence"/>
</dbReference>
<dbReference type="Pfam" id="PF14398">
    <property type="entry name" value="ATPgrasp_YheCD"/>
    <property type="match status" value="2"/>
</dbReference>
<name>A0ABP7VQN2_9BACI</name>
<sequence length="664" mass="77837">MAEYFENNKWVKEKRDFPTVINNIASTQRIRQSLTERKLRRSHLVTSFALGNKMYLPKILLENRKYAELLVPFKIITNHDVIINYLKENKIGVLKPILGRQGQNIYFIERIKDKYKVSDHTTIHMLSHLELIDWLESGTILKNNSYIIQRYVDARTRDSEPFDIRAHMQKDYEGKWVITRIYPRIGHQRSILSNISRGGRTQPLEEFLAKEFPDKKQEYHDQLLTLSMGLTKHLDKLYNFALSEIGLDIAIDRDGRFWLHEANNGPQSTYHEKERAVHTIGYAKYIAEKGIVLTNQYDQLKFAKNQFNSKTSKLTFHDQADRINIGMLIPEKEVNQLTVACAYVAKHEEANFFYFAPSDIDFNAMLIRGYFYEDNEWVAKIVEYPDVIYDRLRARGINQYNMIYEEFEDIYITNEFRGNSISKLEVYDKLATVDELQPYLIPYRKVVRVKDISHFIDQYTSIIVKPEVGSYAKGVHFVEKKGFDQYFVVEGANEKMMSQFEMLNYFRALIKKGALIVQKYIKTRTRDGNPFDIRAHMMKGRQQSWEFAKIYPNIGVHYSTISRLPEGGYRGDLGGFILYNYGEDQRKILGDKIQETAILITEKFEALYSEYRISDLGIDFALDEKKNLYLIEINVKGIEVFLHEFEVAQLAIPYCISLAKQTKS</sequence>
<keyword evidence="2" id="KW-1185">Reference proteome</keyword>
<reference evidence="2" key="1">
    <citation type="journal article" date="2019" name="Int. J. Syst. Evol. Microbiol.">
        <title>The Global Catalogue of Microorganisms (GCM) 10K type strain sequencing project: providing services to taxonomists for standard genome sequencing and annotation.</title>
        <authorList>
            <consortium name="The Broad Institute Genomics Platform"/>
            <consortium name="The Broad Institute Genome Sequencing Center for Infectious Disease"/>
            <person name="Wu L."/>
            <person name="Ma J."/>
        </authorList>
    </citation>
    <scope>NUCLEOTIDE SEQUENCE [LARGE SCALE GENOMIC DNA]</scope>
    <source>
        <strain evidence="2">JCM 17250</strain>
    </source>
</reference>
<dbReference type="SUPFAM" id="SSF56059">
    <property type="entry name" value="Glutathione synthetase ATP-binding domain-like"/>
    <property type="match status" value="2"/>
</dbReference>
<evidence type="ECO:0008006" key="3">
    <source>
        <dbReference type="Google" id="ProtNLM"/>
    </source>
</evidence>
<dbReference type="EMBL" id="BAABDL010000089">
    <property type="protein sequence ID" value="GAA4072371.1"/>
    <property type="molecule type" value="Genomic_DNA"/>
</dbReference>
<accession>A0ABP7VQN2</accession>
<dbReference type="RefSeq" id="WP_344912278.1">
    <property type="nucleotide sequence ID" value="NZ_BAABDL010000089.1"/>
</dbReference>
<comment type="caution">
    <text evidence="1">The sequence shown here is derived from an EMBL/GenBank/DDBJ whole genome shotgun (WGS) entry which is preliminary data.</text>
</comment>
<organism evidence="1 2">
    <name type="scientific">Amphibacillus indicireducens</name>
    <dbReference type="NCBI Taxonomy" id="1076330"/>
    <lineage>
        <taxon>Bacteria</taxon>
        <taxon>Bacillati</taxon>
        <taxon>Bacillota</taxon>
        <taxon>Bacilli</taxon>
        <taxon>Bacillales</taxon>
        <taxon>Bacillaceae</taxon>
        <taxon>Amphibacillus</taxon>
    </lineage>
</organism>
<evidence type="ECO:0000313" key="2">
    <source>
        <dbReference type="Proteomes" id="UP001501734"/>
    </source>
</evidence>
<proteinExistence type="predicted"/>
<dbReference type="InterPro" id="IPR026838">
    <property type="entry name" value="YheC/D"/>
</dbReference>
<dbReference type="PANTHER" id="PTHR21621:SF0">
    <property type="entry name" value="BETA-CITRYLGLUTAMATE SYNTHASE B-RELATED"/>
    <property type="match status" value="1"/>
</dbReference>
<evidence type="ECO:0000313" key="1">
    <source>
        <dbReference type="EMBL" id="GAA4072371.1"/>
    </source>
</evidence>
<gene>
    <name evidence="1" type="ORF">GCM10022410_17380</name>
</gene>